<protein>
    <submittedName>
        <fullName evidence="14">Cadherin domain-containing protein</fullName>
    </submittedName>
</protein>
<dbReference type="InterPro" id="IPR002126">
    <property type="entry name" value="Cadherin-like_dom"/>
</dbReference>
<keyword evidence="3" id="KW-0677">Repeat</keyword>
<name>A0A183AFZ8_9TREM</name>
<dbReference type="Gene3D" id="2.60.40.60">
    <property type="entry name" value="Cadherins"/>
    <property type="match status" value="2"/>
</dbReference>
<dbReference type="SMART" id="SM00112">
    <property type="entry name" value="CA"/>
    <property type="match status" value="2"/>
</dbReference>
<evidence type="ECO:0000256" key="8">
    <source>
        <dbReference type="PROSITE-ProRule" id="PRU00043"/>
    </source>
</evidence>
<evidence type="ECO:0000256" key="10">
    <source>
        <dbReference type="SAM" id="Phobius"/>
    </source>
</evidence>
<organism evidence="14">
    <name type="scientific">Echinostoma caproni</name>
    <dbReference type="NCBI Taxonomy" id="27848"/>
    <lineage>
        <taxon>Eukaryota</taxon>
        <taxon>Metazoa</taxon>
        <taxon>Spiralia</taxon>
        <taxon>Lophotrochozoa</taxon>
        <taxon>Platyhelminthes</taxon>
        <taxon>Trematoda</taxon>
        <taxon>Digenea</taxon>
        <taxon>Plagiorchiida</taxon>
        <taxon>Echinostomata</taxon>
        <taxon>Echinostomatoidea</taxon>
        <taxon>Echinostomatidae</taxon>
        <taxon>Echinostoma</taxon>
    </lineage>
</organism>
<sequence length="697" mass="75942">MQEFRVSPNGYIYVARGNLDREKMSSYNFHLIAIDSGVPPLSSTTQVHIYVTDVNDNSPTWQFPAHNNQAVNLTVSEPVGYRLAQLSALDPDEGENGEVTYRLVQTSVLTVRDDSERANALGQKGGAEQGGFGSYHPNEPNYIRPSPLNRQAAGNLFELDPSSGSIYVGRSMSLDDIGTVKLVVEARDHGKPPRVNHRVLHVNILRYMTQTSAFNSNGGDEPGLVGTDKSRHRTQNSTSGSHIENDLIVIVIMVAVTLIISLALIIAILFLRCGACPSRNAARYNPSEIQDYRHNISTTHHLEEVFRDSGALGADGILPGGLDSMSNCNHPNDATLSTYHTNTENEPMFRSYLSTHGANDTWLLPNISPRKAVGQTCDTLNCPRGTITRVQAPCIRDENNKLINTIGPERRVKRMDDGTFGSASMTDSPDHEMHLMVSKRGLTAGKHTAVPCSTFRASCSHLTGARSTTPCKPTGKLLLGLMKESSGPSEMEDIDSMDSGHGCSVDNGTSAPCDPLSQRPRSSNQVTTFRCYTPSSCSDNGDFDRLERANLGRPRSGTLPSAFNLNDDPLIGQCDSKSQAELAEIGKIPSSRSQPSHLVRARQSVTWLDPTYQTCERGHSPGTVCERNQTQNQHSTTCPHYVVNTDLTPTATDRGTLVMLNPVDRLGYAQLVHSSSGLCDRNSPAQNAYSSFPTSFV</sequence>
<dbReference type="GO" id="GO:0005886">
    <property type="term" value="C:plasma membrane"/>
    <property type="evidence" value="ECO:0007669"/>
    <property type="project" value="InterPro"/>
</dbReference>
<feature type="domain" description="Cadherin" evidence="11">
    <location>
        <begin position="65"/>
        <end position="214"/>
    </location>
</feature>
<feature type="region of interest" description="Disordered" evidence="9">
    <location>
        <begin position="122"/>
        <end position="147"/>
    </location>
</feature>
<dbReference type="GO" id="GO:0007156">
    <property type="term" value="P:homophilic cell adhesion via plasma membrane adhesion molecules"/>
    <property type="evidence" value="ECO:0007669"/>
    <property type="project" value="InterPro"/>
</dbReference>
<keyword evidence="5 10" id="KW-1133">Transmembrane helix</keyword>
<feature type="compositionally biased region" description="Gly residues" evidence="9">
    <location>
        <begin position="123"/>
        <end position="133"/>
    </location>
</feature>
<feature type="region of interest" description="Disordered" evidence="9">
    <location>
        <begin position="213"/>
        <end position="239"/>
    </location>
</feature>
<feature type="domain" description="Cadherin" evidence="11">
    <location>
        <begin position="4"/>
        <end position="61"/>
    </location>
</feature>
<evidence type="ECO:0000256" key="3">
    <source>
        <dbReference type="ARBA" id="ARBA00022737"/>
    </source>
</evidence>
<evidence type="ECO:0000259" key="11">
    <source>
        <dbReference type="PROSITE" id="PS50268"/>
    </source>
</evidence>
<keyword evidence="6 10" id="KW-0472">Membrane</keyword>
<evidence type="ECO:0000256" key="6">
    <source>
        <dbReference type="ARBA" id="ARBA00023136"/>
    </source>
</evidence>
<keyword evidence="4 8" id="KW-0106">Calcium</keyword>
<feature type="region of interest" description="Disordered" evidence="9">
    <location>
        <begin position="506"/>
        <end position="525"/>
    </location>
</feature>
<dbReference type="PRINTS" id="PR00205">
    <property type="entry name" value="CADHERIN"/>
</dbReference>
<evidence type="ECO:0000313" key="12">
    <source>
        <dbReference type="EMBL" id="VDP76817.1"/>
    </source>
</evidence>
<evidence type="ECO:0000256" key="4">
    <source>
        <dbReference type="ARBA" id="ARBA00022837"/>
    </source>
</evidence>
<dbReference type="PROSITE" id="PS50268">
    <property type="entry name" value="CADHERIN_2"/>
    <property type="match status" value="2"/>
</dbReference>
<dbReference type="PANTHER" id="PTHR24028">
    <property type="entry name" value="CADHERIN-87A"/>
    <property type="match status" value="1"/>
</dbReference>
<proteinExistence type="predicted"/>
<dbReference type="CDD" id="cd11304">
    <property type="entry name" value="Cadherin_repeat"/>
    <property type="match status" value="2"/>
</dbReference>
<dbReference type="GO" id="GO:0005509">
    <property type="term" value="F:calcium ion binding"/>
    <property type="evidence" value="ECO:0007669"/>
    <property type="project" value="UniProtKB-UniRule"/>
</dbReference>
<dbReference type="SUPFAM" id="SSF49313">
    <property type="entry name" value="Cadherin-like"/>
    <property type="match status" value="2"/>
</dbReference>
<dbReference type="InterPro" id="IPR050174">
    <property type="entry name" value="Protocadherin/Cadherin-CA"/>
</dbReference>
<reference evidence="14" key="1">
    <citation type="submission" date="2016-06" db="UniProtKB">
        <authorList>
            <consortium name="WormBaseParasite"/>
        </authorList>
    </citation>
    <scope>IDENTIFICATION</scope>
</reference>
<dbReference type="Proteomes" id="UP000272942">
    <property type="component" value="Unassembled WGS sequence"/>
</dbReference>
<accession>A0A183AFZ8</accession>
<keyword evidence="7" id="KW-0325">Glycoprotein</keyword>
<evidence type="ECO:0000313" key="14">
    <source>
        <dbReference type="WBParaSite" id="ECPE_0000589601-mRNA-1"/>
    </source>
</evidence>
<dbReference type="Pfam" id="PF00028">
    <property type="entry name" value="Cadherin"/>
    <property type="match status" value="1"/>
</dbReference>
<evidence type="ECO:0000313" key="13">
    <source>
        <dbReference type="Proteomes" id="UP000272942"/>
    </source>
</evidence>
<evidence type="ECO:0000256" key="2">
    <source>
        <dbReference type="ARBA" id="ARBA00022692"/>
    </source>
</evidence>
<dbReference type="InterPro" id="IPR020894">
    <property type="entry name" value="Cadherin_CS"/>
</dbReference>
<feature type="transmembrane region" description="Helical" evidence="10">
    <location>
        <begin position="247"/>
        <end position="271"/>
    </location>
</feature>
<dbReference type="InterPro" id="IPR015919">
    <property type="entry name" value="Cadherin-like_sf"/>
</dbReference>
<keyword evidence="13" id="KW-1185">Reference proteome</keyword>
<evidence type="ECO:0000256" key="7">
    <source>
        <dbReference type="ARBA" id="ARBA00023180"/>
    </source>
</evidence>
<dbReference type="AlphaFoldDB" id="A0A183AFZ8"/>
<evidence type="ECO:0000256" key="5">
    <source>
        <dbReference type="ARBA" id="ARBA00022989"/>
    </source>
</evidence>
<dbReference type="EMBL" id="UZAN01042801">
    <property type="protein sequence ID" value="VDP76817.1"/>
    <property type="molecule type" value="Genomic_DNA"/>
</dbReference>
<dbReference type="PANTHER" id="PTHR24028:SF315">
    <property type="entry name" value="CADHERIN EGF LAG SEVEN-PASS G-TYPE RECEPTOR 2"/>
    <property type="match status" value="1"/>
</dbReference>
<evidence type="ECO:0000256" key="9">
    <source>
        <dbReference type="SAM" id="MobiDB-lite"/>
    </source>
</evidence>
<dbReference type="OrthoDB" id="6252479at2759"/>
<keyword evidence="2 10" id="KW-0812">Transmembrane</keyword>
<dbReference type="PROSITE" id="PS00232">
    <property type="entry name" value="CADHERIN_1"/>
    <property type="match status" value="1"/>
</dbReference>
<dbReference type="WBParaSite" id="ECPE_0000589601-mRNA-1">
    <property type="protein sequence ID" value="ECPE_0000589601-mRNA-1"/>
    <property type="gene ID" value="ECPE_0000589601"/>
</dbReference>
<gene>
    <name evidence="12" type="ORF">ECPE_LOCUS5883</name>
</gene>
<reference evidence="12 13" key="2">
    <citation type="submission" date="2018-11" db="EMBL/GenBank/DDBJ databases">
        <authorList>
            <consortium name="Pathogen Informatics"/>
        </authorList>
    </citation>
    <scope>NUCLEOTIDE SEQUENCE [LARGE SCALE GENOMIC DNA]</scope>
    <source>
        <strain evidence="12 13">Egypt</strain>
    </source>
</reference>
<evidence type="ECO:0000256" key="1">
    <source>
        <dbReference type="ARBA" id="ARBA00004167"/>
    </source>
</evidence>
<comment type="subcellular location">
    <subcellularLocation>
        <location evidence="1">Membrane</location>
        <topology evidence="1">Single-pass membrane protein</topology>
    </subcellularLocation>
</comment>